<comment type="caution">
    <text evidence="2">The sequence shown here is derived from an EMBL/GenBank/DDBJ whole genome shotgun (WGS) entry which is preliminary data.</text>
</comment>
<dbReference type="OrthoDB" id="8059989at2759"/>
<accession>A0A0F2LUQ2</accession>
<feature type="compositionally biased region" description="Polar residues" evidence="1">
    <location>
        <begin position="202"/>
        <end position="218"/>
    </location>
</feature>
<organism evidence="2 3">
    <name type="scientific">Sporothrix schenckii 1099-18</name>
    <dbReference type="NCBI Taxonomy" id="1397361"/>
    <lineage>
        <taxon>Eukaryota</taxon>
        <taxon>Fungi</taxon>
        <taxon>Dikarya</taxon>
        <taxon>Ascomycota</taxon>
        <taxon>Pezizomycotina</taxon>
        <taxon>Sordariomycetes</taxon>
        <taxon>Sordariomycetidae</taxon>
        <taxon>Ophiostomatales</taxon>
        <taxon>Ophiostomataceae</taxon>
        <taxon>Sporothrix</taxon>
    </lineage>
</organism>
<reference evidence="2 3" key="2">
    <citation type="journal article" date="2015" name="Eukaryot. Cell">
        <title>Asexual propagation of a virulent clone complex in a human and feline outbreak of sporotrichosis.</title>
        <authorList>
            <person name="Teixeira Mde M."/>
            <person name="Rodrigues A.M."/>
            <person name="Tsui C.K."/>
            <person name="de Almeida L.G."/>
            <person name="Van Diepeningen A.D."/>
            <person name="van den Ende B.G."/>
            <person name="Fernandes G.F."/>
            <person name="Kano R."/>
            <person name="Hamelin R.C."/>
            <person name="Lopes-Bezerra L.M."/>
            <person name="Vasconcelos A.T."/>
            <person name="de Hoog S."/>
            <person name="de Camargo Z.P."/>
            <person name="Felipe M.S."/>
        </authorList>
    </citation>
    <scope>NUCLEOTIDE SEQUENCE [LARGE SCALE GENOMIC DNA]</scope>
    <source>
        <strain evidence="2 3">1099-18</strain>
    </source>
</reference>
<protein>
    <submittedName>
        <fullName evidence="2">Uncharacterized protein</fullName>
    </submittedName>
</protein>
<sequence>MPLPKALTCHVVLNNMCSGKEPLRGMSQSTAGSRSNFVQVGSRIPVLTPPRGDRAHLESLISDVWTRDILFCTGLAARPKGGHHRRPSASSIMRKLSVASLTGTFSKRPTSHASSHKAAGVEHDILRQVDLLQQPEGGSVGGQGLVYKASTESRKIDQINVAVHERTSSDISASFDRQCERSYFLEGITERMKYSLQKRSNHTGSTAVAANIPRSSATRFIEEMGPRRSDSTGETDNPAHRAATMSPSMPDLSPHGSQSTADISLSSSTVQMMPPLTLQPPRAHSIKQARHWLGRPLLHRRSFRRSTKETHH</sequence>
<feature type="compositionally biased region" description="Basic residues" evidence="1">
    <location>
        <begin position="290"/>
        <end position="305"/>
    </location>
</feature>
<feature type="compositionally biased region" description="Basic and acidic residues" evidence="1">
    <location>
        <begin position="220"/>
        <end position="231"/>
    </location>
</feature>
<dbReference type="VEuPathDB" id="FungiDB:SPSK_05461"/>
<dbReference type="Proteomes" id="UP000033710">
    <property type="component" value="Unassembled WGS sequence"/>
</dbReference>
<feature type="region of interest" description="Disordered" evidence="1">
    <location>
        <begin position="199"/>
        <end position="262"/>
    </location>
</feature>
<name>A0A0F2LUQ2_SPOSC</name>
<dbReference type="KEGG" id="ssck:SPSK_05461"/>
<feature type="region of interest" description="Disordered" evidence="1">
    <location>
        <begin position="290"/>
        <end position="312"/>
    </location>
</feature>
<evidence type="ECO:0000313" key="2">
    <source>
        <dbReference type="EMBL" id="KJR80569.1"/>
    </source>
</evidence>
<dbReference type="EMBL" id="AXCR01000012">
    <property type="protein sequence ID" value="KJR80569.1"/>
    <property type="molecule type" value="Genomic_DNA"/>
</dbReference>
<evidence type="ECO:0000313" key="3">
    <source>
        <dbReference type="Proteomes" id="UP000033710"/>
    </source>
</evidence>
<dbReference type="GeneID" id="27667484"/>
<evidence type="ECO:0000256" key="1">
    <source>
        <dbReference type="SAM" id="MobiDB-lite"/>
    </source>
</evidence>
<gene>
    <name evidence="2" type="ORF">SPSK_05461</name>
</gene>
<dbReference type="RefSeq" id="XP_016583245.1">
    <property type="nucleotide sequence ID" value="XM_016732207.1"/>
</dbReference>
<reference evidence="2 3" key="1">
    <citation type="journal article" date="2014" name="BMC Genomics">
        <title>Comparative genomics of the major fungal agents of human and animal Sporotrichosis: Sporothrix schenckii and Sporothrix brasiliensis.</title>
        <authorList>
            <person name="Teixeira M.M."/>
            <person name="de Almeida L.G."/>
            <person name="Kubitschek-Barreira P."/>
            <person name="Alves F.L."/>
            <person name="Kioshima E.S."/>
            <person name="Abadio A.K."/>
            <person name="Fernandes L."/>
            <person name="Derengowski L.S."/>
            <person name="Ferreira K.S."/>
            <person name="Souza R.C."/>
            <person name="Ruiz J.C."/>
            <person name="de Andrade N.C."/>
            <person name="Paes H.C."/>
            <person name="Nicola A.M."/>
            <person name="Albuquerque P."/>
            <person name="Gerber A.L."/>
            <person name="Martins V.P."/>
            <person name="Peconick L.D."/>
            <person name="Neto A.V."/>
            <person name="Chaucanez C.B."/>
            <person name="Silva P.A."/>
            <person name="Cunha O.L."/>
            <person name="de Oliveira F.F."/>
            <person name="dos Santos T.C."/>
            <person name="Barros A.L."/>
            <person name="Soares M.A."/>
            <person name="de Oliveira L.M."/>
            <person name="Marini M.M."/>
            <person name="Villalobos-Duno H."/>
            <person name="Cunha M.M."/>
            <person name="de Hoog S."/>
            <person name="da Silveira J.F."/>
            <person name="Henrissat B."/>
            <person name="Nino-Vega G.A."/>
            <person name="Cisalpino P.S."/>
            <person name="Mora-Montes H.M."/>
            <person name="Almeida S.R."/>
            <person name="Stajich J.E."/>
            <person name="Lopes-Bezerra L.M."/>
            <person name="Vasconcelos A.T."/>
            <person name="Felipe M.S."/>
        </authorList>
    </citation>
    <scope>NUCLEOTIDE SEQUENCE [LARGE SCALE GENOMIC DNA]</scope>
    <source>
        <strain evidence="2 3">1099-18</strain>
    </source>
</reference>
<dbReference type="AlphaFoldDB" id="A0A0F2LUQ2"/>
<proteinExistence type="predicted"/>